<dbReference type="PRINTS" id="PR00455">
    <property type="entry name" value="HTHTETR"/>
</dbReference>
<feature type="DNA-binding region" description="H-T-H motif" evidence="4">
    <location>
        <begin position="45"/>
        <end position="64"/>
    </location>
</feature>
<keyword evidence="3" id="KW-0804">Transcription</keyword>
<protein>
    <submittedName>
        <fullName evidence="6">TetR/AcrR family transcriptional regulator</fullName>
    </submittedName>
</protein>
<dbReference type="Gene3D" id="1.10.357.10">
    <property type="entry name" value="Tetracycline Repressor, domain 2"/>
    <property type="match status" value="1"/>
</dbReference>
<dbReference type="InterPro" id="IPR050109">
    <property type="entry name" value="HTH-type_TetR-like_transc_reg"/>
</dbReference>
<proteinExistence type="predicted"/>
<evidence type="ECO:0000256" key="2">
    <source>
        <dbReference type="ARBA" id="ARBA00023125"/>
    </source>
</evidence>
<evidence type="ECO:0000256" key="1">
    <source>
        <dbReference type="ARBA" id="ARBA00023015"/>
    </source>
</evidence>
<dbReference type="InterPro" id="IPR009057">
    <property type="entry name" value="Homeodomain-like_sf"/>
</dbReference>
<dbReference type="InterPro" id="IPR001647">
    <property type="entry name" value="HTH_TetR"/>
</dbReference>
<dbReference type="EMBL" id="JBEWLY010000013">
    <property type="protein sequence ID" value="MET1755211.1"/>
    <property type="molecule type" value="Genomic_DNA"/>
</dbReference>
<organism evidence="6 7">
    <name type="scientific">Novosphingobium kalidii</name>
    <dbReference type="NCBI Taxonomy" id="3230299"/>
    <lineage>
        <taxon>Bacteria</taxon>
        <taxon>Pseudomonadati</taxon>
        <taxon>Pseudomonadota</taxon>
        <taxon>Alphaproteobacteria</taxon>
        <taxon>Sphingomonadales</taxon>
        <taxon>Sphingomonadaceae</taxon>
        <taxon>Novosphingobium</taxon>
    </lineage>
</organism>
<dbReference type="PROSITE" id="PS01081">
    <property type="entry name" value="HTH_TETR_1"/>
    <property type="match status" value="1"/>
</dbReference>
<name>A0ABV2D024_9SPHN</name>
<dbReference type="RefSeq" id="WP_353983687.1">
    <property type="nucleotide sequence ID" value="NZ_JBEWLY010000013.1"/>
</dbReference>
<dbReference type="InterPro" id="IPR023772">
    <property type="entry name" value="DNA-bd_HTH_TetR-type_CS"/>
</dbReference>
<dbReference type="PROSITE" id="PS50977">
    <property type="entry name" value="HTH_TETR_2"/>
    <property type="match status" value="1"/>
</dbReference>
<accession>A0ABV2D024</accession>
<keyword evidence="1" id="KW-0805">Transcription regulation</keyword>
<dbReference type="Pfam" id="PF00440">
    <property type="entry name" value="TetR_N"/>
    <property type="match status" value="1"/>
</dbReference>
<reference evidence="6 7" key="1">
    <citation type="submission" date="2024-07" db="EMBL/GenBank/DDBJ databases">
        <title>Novosphingobium kalidii RD2P27.</title>
        <authorList>
            <person name="Sun J.-Q."/>
        </authorList>
    </citation>
    <scope>NUCLEOTIDE SEQUENCE [LARGE SCALE GENOMIC DNA]</scope>
    <source>
        <strain evidence="6 7">RD2P27</strain>
    </source>
</reference>
<gene>
    <name evidence="6" type="ORF">ABVV53_07050</name>
</gene>
<dbReference type="PANTHER" id="PTHR30055">
    <property type="entry name" value="HTH-TYPE TRANSCRIPTIONAL REGULATOR RUTR"/>
    <property type="match status" value="1"/>
</dbReference>
<dbReference type="SUPFAM" id="SSF46689">
    <property type="entry name" value="Homeodomain-like"/>
    <property type="match status" value="1"/>
</dbReference>
<feature type="domain" description="HTH tetR-type" evidence="5">
    <location>
        <begin position="22"/>
        <end position="82"/>
    </location>
</feature>
<evidence type="ECO:0000256" key="3">
    <source>
        <dbReference type="ARBA" id="ARBA00023163"/>
    </source>
</evidence>
<keyword evidence="2 4" id="KW-0238">DNA-binding</keyword>
<evidence type="ECO:0000256" key="4">
    <source>
        <dbReference type="PROSITE-ProRule" id="PRU00335"/>
    </source>
</evidence>
<comment type="caution">
    <text evidence="6">The sequence shown here is derived from an EMBL/GenBank/DDBJ whole genome shotgun (WGS) entry which is preliminary data.</text>
</comment>
<evidence type="ECO:0000259" key="5">
    <source>
        <dbReference type="PROSITE" id="PS50977"/>
    </source>
</evidence>
<evidence type="ECO:0000313" key="6">
    <source>
        <dbReference type="EMBL" id="MET1755211.1"/>
    </source>
</evidence>
<keyword evidence="7" id="KW-1185">Reference proteome</keyword>
<sequence>MADKEGGNPPIGVRAPRQERAMHKVALILEAAMQLLEKGGMPLLTTNAVARTAGVSVGTLYQYFANKDAILDALADREIAALSERVLRVIADPAEMPHAERVSRIVRAVTALFGQRRRVQRIVLEHSLSRAGTRLGPLIQATVGRLTSDEHSPAGVSLSEAEAFVLTNAFVGVMRAMIMRSEDDSPADREIEEALARLITVFAEHGLVARERSA</sequence>
<dbReference type="PANTHER" id="PTHR30055:SF234">
    <property type="entry name" value="HTH-TYPE TRANSCRIPTIONAL REGULATOR BETI"/>
    <property type="match status" value="1"/>
</dbReference>
<evidence type="ECO:0000313" key="7">
    <source>
        <dbReference type="Proteomes" id="UP001548713"/>
    </source>
</evidence>
<dbReference type="Proteomes" id="UP001548713">
    <property type="component" value="Unassembled WGS sequence"/>
</dbReference>